<feature type="region of interest" description="Disordered" evidence="1">
    <location>
        <begin position="1"/>
        <end position="37"/>
    </location>
</feature>
<feature type="compositionally biased region" description="Pro residues" evidence="1">
    <location>
        <begin position="94"/>
        <end position="104"/>
    </location>
</feature>
<keyword evidence="4" id="KW-1185">Reference proteome</keyword>
<dbReference type="EMBL" id="FXAF01000006">
    <property type="protein sequence ID" value="SMF38817.1"/>
    <property type="molecule type" value="Genomic_DNA"/>
</dbReference>
<dbReference type="AlphaFoldDB" id="A0A1X7ESS4"/>
<evidence type="ECO:0000313" key="4">
    <source>
        <dbReference type="Proteomes" id="UP000192903"/>
    </source>
</evidence>
<dbReference type="STRING" id="464029.SAMN02982989_1675"/>
<organism evidence="3 4">
    <name type="scientific">Xaviernesmea oryzae</name>
    <dbReference type="NCBI Taxonomy" id="464029"/>
    <lineage>
        <taxon>Bacteria</taxon>
        <taxon>Pseudomonadati</taxon>
        <taxon>Pseudomonadota</taxon>
        <taxon>Alphaproteobacteria</taxon>
        <taxon>Hyphomicrobiales</taxon>
        <taxon>Rhizobiaceae</taxon>
        <taxon>Rhizobium/Agrobacterium group</taxon>
        <taxon>Xaviernesmea</taxon>
    </lineage>
</organism>
<feature type="compositionally biased region" description="Low complexity" evidence="1">
    <location>
        <begin position="64"/>
        <end position="93"/>
    </location>
</feature>
<feature type="region of interest" description="Disordered" evidence="1">
    <location>
        <begin position="64"/>
        <end position="112"/>
    </location>
</feature>
<feature type="transmembrane region" description="Helical" evidence="2">
    <location>
        <begin position="36"/>
        <end position="58"/>
    </location>
</feature>
<dbReference type="Proteomes" id="UP000192903">
    <property type="component" value="Unassembled WGS sequence"/>
</dbReference>
<evidence type="ECO:0000256" key="2">
    <source>
        <dbReference type="SAM" id="Phobius"/>
    </source>
</evidence>
<evidence type="ECO:0000313" key="3">
    <source>
        <dbReference type="EMBL" id="SMF38817.1"/>
    </source>
</evidence>
<gene>
    <name evidence="3" type="ORF">SAMN02982989_1675</name>
</gene>
<accession>A0A1X7ESS4</accession>
<dbReference type="RefSeq" id="WP_085423327.1">
    <property type="nucleotide sequence ID" value="NZ_FXAF01000006.1"/>
</dbReference>
<proteinExistence type="predicted"/>
<name>A0A1X7ESS4_9HYPH</name>
<keyword evidence="2" id="KW-0472">Membrane</keyword>
<sequence>MNTRFDPKDAGNRDPNRTGSPAEEPMSATEARQGRWGMPVLMVLVAGLILAMLAWGGAEWWGEATAPPAEQTATPPAGSTTPQNPNAAPSADPATPPAPTPPATGAPANNNP</sequence>
<reference evidence="4" key="1">
    <citation type="submission" date="2017-04" db="EMBL/GenBank/DDBJ databases">
        <authorList>
            <person name="Varghese N."/>
            <person name="Submissions S."/>
        </authorList>
    </citation>
    <scope>NUCLEOTIDE SEQUENCE [LARGE SCALE GENOMIC DNA]</scope>
    <source>
        <strain evidence="4">B4P</strain>
    </source>
</reference>
<dbReference type="OrthoDB" id="7917233at2"/>
<evidence type="ECO:0000256" key="1">
    <source>
        <dbReference type="SAM" id="MobiDB-lite"/>
    </source>
</evidence>
<keyword evidence="2" id="KW-1133">Transmembrane helix</keyword>
<keyword evidence="2" id="KW-0812">Transmembrane</keyword>
<feature type="compositionally biased region" description="Basic and acidic residues" evidence="1">
    <location>
        <begin position="1"/>
        <end position="16"/>
    </location>
</feature>
<protein>
    <submittedName>
        <fullName evidence="3">Uncharacterized protein</fullName>
    </submittedName>
</protein>